<proteinExistence type="predicted"/>
<reference evidence="2 3" key="1">
    <citation type="submission" date="2021-06" db="EMBL/GenBank/DDBJ databases">
        <title>Actinoplanes lichenicola sp. nov., and Actinoplanes ovalisporus sp. nov., isolated from lichen in Thailand.</title>
        <authorList>
            <person name="Saeng-In P."/>
            <person name="Kanchanasin P."/>
            <person name="Yuki M."/>
            <person name="Kudo T."/>
            <person name="Ohkuma M."/>
            <person name="Phongsopitanun W."/>
            <person name="Tanasupawat S."/>
        </authorList>
    </citation>
    <scope>NUCLEOTIDE SEQUENCE [LARGE SCALE GENOMIC DNA]</scope>
    <source>
        <strain evidence="2 3">NBRC 110975</strain>
    </source>
</reference>
<dbReference type="InterPro" id="IPR051678">
    <property type="entry name" value="AGP_Transferase"/>
</dbReference>
<dbReference type="SUPFAM" id="SSF56112">
    <property type="entry name" value="Protein kinase-like (PK-like)"/>
    <property type="match status" value="1"/>
</dbReference>
<dbReference type="PANTHER" id="PTHR21310">
    <property type="entry name" value="AMINOGLYCOSIDE PHOSPHOTRANSFERASE-RELATED-RELATED"/>
    <property type="match status" value="1"/>
</dbReference>
<dbReference type="Proteomes" id="UP001519654">
    <property type="component" value="Unassembled WGS sequence"/>
</dbReference>
<dbReference type="Pfam" id="PF01636">
    <property type="entry name" value="APH"/>
    <property type="match status" value="1"/>
</dbReference>
<accession>A0ABS5YSG2</accession>
<dbReference type="Gene3D" id="3.90.1200.10">
    <property type="match status" value="1"/>
</dbReference>
<evidence type="ECO:0000259" key="1">
    <source>
        <dbReference type="Pfam" id="PF01636"/>
    </source>
</evidence>
<dbReference type="EMBL" id="JAHKKG010000007">
    <property type="protein sequence ID" value="MBU2666389.1"/>
    <property type="molecule type" value="Genomic_DNA"/>
</dbReference>
<name>A0ABS5YSG2_9ACTN</name>
<sequence length="245" mass="26246">MGEGLDNIAYEVDGELIVRFSKAAGSDREARLLTVVAGLSPVPVPTPIFADAARGCLAYRKLPGTSLLDLPWPQRSGCAAPLNRLLEVLHAAPVSLFEGLVEEDDLPGGEWLSEAAEFYAEVAAIIPAVFHGRIEAFLAAPPPAGGYELVFSHNDLGAEHVLVDDSGAVTGILDWSDAAFADPAYDFALLLRDLGPAAIRPRDDIAERALFYARCSVLEDLAYGVDRYVRNGLAALEWLFPVQGT</sequence>
<dbReference type="InterPro" id="IPR002575">
    <property type="entry name" value="Aminoglycoside_PTrfase"/>
</dbReference>
<evidence type="ECO:0000313" key="3">
    <source>
        <dbReference type="Proteomes" id="UP001519654"/>
    </source>
</evidence>
<protein>
    <submittedName>
        <fullName evidence="2">Aminoglycoside phosphotransferase family protein</fullName>
    </submittedName>
</protein>
<comment type="caution">
    <text evidence="2">The sequence shown here is derived from an EMBL/GenBank/DDBJ whole genome shotgun (WGS) entry which is preliminary data.</text>
</comment>
<gene>
    <name evidence="2" type="ORF">KOI35_23065</name>
</gene>
<dbReference type="InterPro" id="IPR011009">
    <property type="entry name" value="Kinase-like_dom_sf"/>
</dbReference>
<feature type="domain" description="Aminoglycoside phosphotransferase" evidence="1">
    <location>
        <begin position="3"/>
        <end position="208"/>
    </location>
</feature>
<evidence type="ECO:0000313" key="2">
    <source>
        <dbReference type="EMBL" id="MBU2666389.1"/>
    </source>
</evidence>
<keyword evidence="3" id="KW-1185">Reference proteome</keyword>
<dbReference type="Gene3D" id="3.30.200.20">
    <property type="entry name" value="Phosphorylase Kinase, domain 1"/>
    <property type="match status" value="1"/>
</dbReference>
<organism evidence="2 3">
    <name type="scientific">Paractinoplanes bogorensis</name>
    <dbReference type="NCBI Taxonomy" id="1610840"/>
    <lineage>
        <taxon>Bacteria</taxon>
        <taxon>Bacillati</taxon>
        <taxon>Actinomycetota</taxon>
        <taxon>Actinomycetes</taxon>
        <taxon>Micromonosporales</taxon>
        <taxon>Micromonosporaceae</taxon>
        <taxon>Paractinoplanes</taxon>
    </lineage>
</organism>